<dbReference type="EMBL" id="JACHZG010000001">
    <property type="protein sequence ID" value="MBB3327595.1"/>
    <property type="molecule type" value="Genomic_DNA"/>
</dbReference>
<evidence type="ECO:0000313" key="3">
    <source>
        <dbReference type="Proteomes" id="UP000565572"/>
    </source>
</evidence>
<protein>
    <submittedName>
        <fullName evidence="2">DsbC/DsbD-like thiol-disulfide interchange protein</fullName>
    </submittedName>
</protein>
<reference evidence="2 3" key="1">
    <citation type="submission" date="2020-08" db="EMBL/GenBank/DDBJ databases">
        <title>Sequencing the genomes of 1000 actinobacteria strains.</title>
        <authorList>
            <person name="Klenk H.-P."/>
        </authorList>
    </citation>
    <scope>NUCLEOTIDE SEQUENCE [LARGE SCALE GENOMIC DNA]</scope>
    <source>
        <strain evidence="2 3">DSM 11053</strain>
    </source>
</reference>
<proteinExistence type="predicted"/>
<name>A0A7W5JWN8_9ACTN</name>
<comment type="caution">
    <text evidence="2">The sequence shown here is derived from an EMBL/GenBank/DDBJ whole genome shotgun (WGS) entry which is preliminary data.</text>
</comment>
<dbReference type="RefSeq" id="WP_183338929.1">
    <property type="nucleotide sequence ID" value="NZ_JACHZG010000001.1"/>
</dbReference>
<evidence type="ECO:0000256" key="1">
    <source>
        <dbReference type="SAM" id="MobiDB-lite"/>
    </source>
</evidence>
<accession>A0A7W5JWN8</accession>
<feature type="region of interest" description="Disordered" evidence="1">
    <location>
        <begin position="1"/>
        <end position="29"/>
    </location>
</feature>
<dbReference type="Proteomes" id="UP000565572">
    <property type="component" value="Unassembled WGS sequence"/>
</dbReference>
<evidence type="ECO:0000313" key="2">
    <source>
        <dbReference type="EMBL" id="MBB3327595.1"/>
    </source>
</evidence>
<sequence length="125" mass="13327">MHELQGRARTPLTEIASYQQHSHPGKGERQVSILIDMPAALVASPRPCAPLAGARLRADDAQPRLTSPMTAAAPMAWRHLTGSEKRAFAAAEHQPQDGRTAFAGGTYVTTNHSTRSGPPTSRPPA</sequence>
<feature type="region of interest" description="Disordered" evidence="1">
    <location>
        <begin position="92"/>
        <end position="125"/>
    </location>
</feature>
<dbReference type="AlphaFoldDB" id="A0A7W5JWN8"/>
<organism evidence="2 3">
    <name type="scientific">Microlunatus antarcticus</name>
    <dbReference type="NCBI Taxonomy" id="53388"/>
    <lineage>
        <taxon>Bacteria</taxon>
        <taxon>Bacillati</taxon>
        <taxon>Actinomycetota</taxon>
        <taxon>Actinomycetes</taxon>
        <taxon>Propionibacteriales</taxon>
        <taxon>Propionibacteriaceae</taxon>
        <taxon>Microlunatus</taxon>
    </lineage>
</organism>
<gene>
    <name evidence="2" type="ORF">FHX39_002539</name>
</gene>
<keyword evidence="3" id="KW-1185">Reference proteome</keyword>